<reference evidence="3" key="1">
    <citation type="submission" date="2018-08" db="EMBL/GenBank/DDBJ databases">
        <authorList>
            <person name="Im W.T."/>
        </authorList>
    </citation>
    <scope>NUCLEOTIDE SEQUENCE [LARGE SCALE GENOMIC DNA]</scope>
    <source>
        <strain evidence="3">LA-28</strain>
    </source>
</reference>
<comment type="caution">
    <text evidence="2">The sequence shown here is derived from an EMBL/GenBank/DDBJ whole genome shotgun (WGS) entry which is preliminary data.</text>
</comment>
<dbReference type="EMBL" id="QURN01000004">
    <property type="protein sequence ID" value="RFC68412.1"/>
    <property type="molecule type" value="Genomic_DNA"/>
</dbReference>
<dbReference type="PANTHER" id="PTHR39199">
    <property type="entry name" value="BLR5128 PROTEIN"/>
    <property type="match status" value="1"/>
</dbReference>
<name>A0A371XGQ9_9HYPH</name>
<proteinExistence type="predicted"/>
<protein>
    <submittedName>
        <fullName evidence="2">ACT domain-containing protein</fullName>
    </submittedName>
</protein>
<evidence type="ECO:0000313" key="3">
    <source>
        <dbReference type="Proteomes" id="UP000262379"/>
    </source>
</evidence>
<gene>
    <name evidence="2" type="ORF">DY251_05390</name>
</gene>
<dbReference type="InterPro" id="IPR018717">
    <property type="entry name" value="DUF2241"/>
</dbReference>
<keyword evidence="3" id="KW-1185">Reference proteome</keyword>
<dbReference type="Proteomes" id="UP000262379">
    <property type="component" value="Unassembled WGS sequence"/>
</dbReference>
<dbReference type="InterPro" id="IPR045865">
    <property type="entry name" value="ACT-like_dom_sf"/>
</dbReference>
<organism evidence="2 3">
    <name type="scientific">Mesorhizobium denitrificans</name>
    <dbReference type="NCBI Taxonomy" id="2294114"/>
    <lineage>
        <taxon>Bacteria</taxon>
        <taxon>Pseudomonadati</taxon>
        <taxon>Pseudomonadota</taxon>
        <taxon>Alphaproteobacteria</taxon>
        <taxon>Hyphomicrobiales</taxon>
        <taxon>Phyllobacteriaceae</taxon>
        <taxon>Mesorhizobium</taxon>
    </lineage>
</organism>
<dbReference type="AlphaFoldDB" id="A0A371XGQ9"/>
<feature type="domain" description="DUF2241" evidence="1">
    <location>
        <begin position="8"/>
        <end position="73"/>
    </location>
</feature>
<dbReference type="RefSeq" id="WP_116622848.1">
    <property type="nucleotide sequence ID" value="NZ_QURN01000004.1"/>
</dbReference>
<accession>A0A371XGQ9</accession>
<dbReference type="Pfam" id="PF10000">
    <property type="entry name" value="ACT_3"/>
    <property type="match status" value="1"/>
</dbReference>
<sequence length="137" mass="14615">MGERLTIGETNLAKLLGGMTPVLHDAVYGFASVTSAPQGLNSLMCFREKEGVTIIAETHELEAAGIEYGFRCRMITLNIHSSLEAVGFLAAITAQLATAGMGVNPVSAFYHDHLFVPEERAAEAATLLQALAREHAT</sequence>
<dbReference type="PANTHER" id="PTHR39199:SF1">
    <property type="entry name" value="BLR5128 PROTEIN"/>
    <property type="match status" value="1"/>
</dbReference>
<dbReference type="SUPFAM" id="SSF55021">
    <property type="entry name" value="ACT-like"/>
    <property type="match status" value="2"/>
</dbReference>
<dbReference type="Gene3D" id="3.30.2130.10">
    <property type="entry name" value="VC0802-like"/>
    <property type="match status" value="1"/>
</dbReference>
<evidence type="ECO:0000259" key="1">
    <source>
        <dbReference type="Pfam" id="PF10000"/>
    </source>
</evidence>
<evidence type="ECO:0000313" key="2">
    <source>
        <dbReference type="EMBL" id="RFC68412.1"/>
    </source>
</evidence>